<reference evidence="14" key="1">
    <citation type="submission" date="2016-10" db="EMBL/GenBank/DDBJ databases">
        <authorList>
            <person name="Varghese N."/>
            <person name="Submissions S."/>
        </authorList>
    </citation>
    <scope>NUCLEOTIDE SEQUENCE [LARGE SCALE GENOMIC DNA]</scope>
    <source>
        <strain evidence="14">DSM 25730</strain>
    </source>
</reference>
<evidence type="ECO:0000256" key="8">
    <source>
        <dbReference type="ARBA" id="ARBA00023326"/>
    </source>
</evidence>
<dbReference type="GO" id="GO:0031176">
    <property type="term" value="F:endo-1,4-beta-xylanase activity"/>
    <property type="evidence" value="ECO:0007669"/>
    <property type="project" value="UniProtKB-EC"/>
</dbReference>
<keyword evidence="14" id="KW-1185">Reference proteome</keyword>
<dbReference type="SUPFAM" id="SSF51445">
    <property type="entry name" value="(Trans)glycosidases"/>
    <property type="match status" value="1"/>
</dbReference>
<dbReference type="EMBL" id="FOMI01000004">
    <property type="protein sequence ID" value="SFD10505.1"/>
    <property type="molecule type" value="Genomic_DNA"/>
</dbReference>
<evidence type="ECO:0000256" key="3">
    <source>
        <dbReference type="ARBA" id="ARBA00022651"/>
    </source>
</evidence>
<dbReference type="InterPro" id="IPR044846">
    <property type="entry name" value="GH10"/>
</dbReference>
<keyword evidence="8 9" id="KW-0624">Polysaccharide degradation</keyword>
<dbReference type="Proteomes" id="UP000199439">
    <property type="component" value="Unassembled WGS sequence"/>
</dbReference>
<dbReference type="PROSITE" id="PS51760">
    <property type="entry name" value="GH10_2"/>
    <property type="match status" value="1"/>
</dbReference>
<dbReference type="Pfam" id="PF00331">
    <property type="entry name" value="Glyco_hydro_10"/>
    <property type="match status" value="1"/>
</dbReference>
<evidence type="ECO:0000256" key="10">
    <source>
        <dbReference type="SAM" id="SignalP"/>
    </source>
</evidence>
<dbReference type="AlphaFoldDB" id="A0A1I1PKY9"/>
<comment type="catalytic activity">
    <reaction evidence="1 9">
        <text>Endohydrolysis of (1-&gt;4)-beta-D-xylosidic linkages in xylans.</text>
        <dbReference type="EC" id="3.2.1.8"/>
    </reaction>
</comment>
<dbReference type="SMART" id="SM00633">
    <property type="entry name" value="Glyco_10"/>
    <property type="match status" value="1"/>
</dbReference>
<dbReference type="InterPro" id="IPR013783">
    <property type="entry name" value="Ig-like_fold"/>
</dbReference>
<accession>A0A1I1PKY9</accession>
<proteinExistence type="inferred from homology"/>
<dbReference type="EC" id="3.2.1.8" evidence="9"/>
<dbReference type="PANTHER" id="PTHR31490:SF88">
    <property type="entry name" value="BETA-XYLANASE"/>
    <property type="match status" value="1"/>
</dbReference>
<evidence type="ECO:0000313" key="14">
    <source>
        <dbReference type="Proteomes" id="UP000199439"/>
    </source>
</evidence>
<feature type="domain" description="PKD" evidence="11">
    <location>
        <begin position="66"/>
        <end position="118"/>
    </location>
</feature>
<dbReference type="InterPro" id="IPR001000">
    <property type="entry name" value="GH10_dom"/>
</dbReference>
<name>A0A1I1PKY9_9FLAO</name>
<dbReference type="OrthoDB" id="9809277at2"/>
<keyword evidence="4 10" id="KW-0732">Signal</keyword>
<dbReference type="InterPro" id="IPR000601">
    <property type="entry name" value="PKD_dom"/>
</dbReference>
<evidence type="ECO:0000256" key="5">
    <source>
        <dbReference type="ARBA" id="ARBA00022801"/>
    </source>
</evidence>
<dbReference type="InterPro" id="IPR017853">
    <property type="entry name" value="GH"/>
</dbReference>
<evidence type="ECO:0000256" key="7">
    <source>
        <dbReference type="ARBA" id="ARBA00023295"/>
    </source>
</evidence>
<dbReference type="PRINTS" id="PR00134">
    <property type="entry name" value="GLHYDRLASE10"/>
</dbReference>
<keyword evidence="7 9" id="KW-0326">Glycosidase</keyword>
<dbReference type="GO" id="GO:0045493">
    <property type="term" value="P:xylan catabolic process"/>
    <property type="evidence" value="ECO:0007669"/>
    <property type="project" value="UniProtKB-KW"/>
</dbReference>
<organism evidence="13 14">
    <name type="scientific">Algibacter pectinivorans</name>
    <dbReference type="NCBI Taxonomy" id="870482"/>
    <lineage>
        <taxon>Bacteria</taxon>
        <taxon>Pseudomonadati</taxon>
        <taxon>Bacteroidota</taxon>
        <taxon>Flavobacteriia</taxon>
        <taxon>Flavobacteriales</taxon>
        <taxon>Flavobacteriaceae</taxon>
        <taxon>Algibacter</taxon>
    </lineage>
</organism>
<sequence>MKNPFNNLICLAVLIITLSCSNSSDDSPTSEPIKIPEAIMASFDYTISPTDAYVLILNNTTTYPLPYTGTWDFGNGTKAITDITGVKEVRYSTAGSYTISLTVSSDDTTNTATKEIIVNDGGICLNAVCNDLNTTGLKDAAKTFSVGTITRSSYISAGGRHTEILKEEFNNLTSEYEMKMNVMYPSQGNYNFSAGDAIVNFAQVNGMNVHGHALIWHNATPSWVENFSGTNAEFESMIEDYITTTLKHYKGKVRSWDVVNEALEDGSGHPLRNSIFRQKMGDNYVKKCFQFARNADPDVMLFYNDYNMASSATKRKAMFNLVDELGDLIDGIGAQMHISYNRPSTSSIQAVADGTVSRGLKLHFAELDIRTNPEKDANVSELSATKASAQKDKFKEVVKIYNAIPLDNKFALTTWGVRDNESWLLDFWGVPDWPLMFDENYNKKAAYEGFLEGLE</sequence>
<feature type="signal peptide" evidence="10">
    <location>
        <begin position="1"/>
        <end position="25"/>
    </location>
</feature>
<feature type="domain" description="GH10" evidence="12">
    <location>
        <begin position="131"/>
        <end position="453"/>
    </location>
</feature>
<dbReference type="RefSeq" id="WP_092850956.1">
    <property type="nucleotide sequence ID" value="NZ_FOMI01000004.1"/>
</dbReference>
<dbReference type="STRING" id="870482.SAMN04487987_10415"/>
<evidence type="ECO:0000259" key="11">
    <source>
        <dbReference type="PROSITE" id="PS50093"/>
    </source>
</evidence>
<keyword evidence="3 13" id="KW-0858">Xylan degradation</keyword>
<comment type="similarity">
    <text evidence="2 9">Belongs to the glycosyl hydrolase 10 (cellulase F) family.</text>
</comment>
<dbReference type="Gene3D" id="2.60.40.10">
    <property type="entry name" value="Immunoglobulins"/>
    <property type="match status" value="1"/>
</dbReference>
<evidence type="ECO:0000256" key="6">
    <source>
        <dbReference type="ARBA" id="ARBA00023277"/>
    </source>
</evidence>
<evidence type="ECO:0000256" key="1">
    <source>
        <dbReference type="ARBA" id="ARBA00000681"/>
    </source>
</evidence>
<evidence type="ECO:0000256" key="4">
    <source>
        <dbReference type="ARBA" id="ARBA00022729"/>
    </source>
</evidence>
<keyword evidence="6 9" id="KW-0119">Carbohydrate metabolism</keyword>
<dbReference type="InterPro" id="IPR035986">
    <property type="entry name" value="PKD_dom_sf"/>
</dbReference>
<dbReference type="PROSITE" id="PS50093">
    <property type="entry name" value="PKD"/>
    <property type="match status" value="1"/>
</dbReference>
<dbReference type="Gene3D" id="3.20.20.80">
    <property type="entry name" value="Glycosidases"/>
    <property type="match status" value="1"/>
</dbReference>
<feature type="chain" id="PRO_5011526458" description="Beta-xylanase" evidence="10">
    <location>
        <begin position="26"/>
        <end position="455"/>
    </location>
</feature>
<evidence type="ECO:0000313" key="13">
    <source>
        <dbReference type="EMBL" id="SFD10505.1"/>
    </source>
</evidence>
<dbReference type="PROSITE" id="PS51257">
    <property type="entry name" value="PROKAR_LIPOPROTEIN"/>
    <property type="match status" value="1"/>
</dbReference>
<keyword evidence="5 9" id="KW-0378">Hydrolase</keyword>
<gene>
    <name evidence="13" type="ORF">SAMN04487987_10415</name>
</gene>
<evidence type="ECO:0000256" key="2">
    <source>
        <dbReference type="ARBA" id="ARBA00007495"/>
    </source>
</evidence>
<evidence type="ECO:0000256" key="9">
    <source>
        <dbReference type="RuleBase" id="RU361174"/>
    </source>
</evidence>
<dbReference type="CDD" id="cd00146">
    <property type="entry name" value="PKD"/>
    <property type="match status" value="1"/>
</dbReference>
<dbReference type="SUPFAM" id="SSF49299">
    <property type="entry name" value="PKD domain"/>
    <property type="match status" value="1"/>
</dbReference>
<evidence type="ECO:0000259" key="12">
    <source>
        <dbReference type="PROSITE" id="PS51760"/>
    </source>
</evidence>
<dbReference type="PANTHER" id="PTHR31490">
    <property type="entry name" value="GLYCOSYL HYDROLASE"/>
    <property type="match status" value="1"/>
</dbReference>
<protein>
    <recommendedName>
        <fullName evidence="9">Beta-xylanase</fullName>
        <ecNumber evidence="9">3.2.1.8</ecNumber>
    </recommendedName>
</protein>
<dbReference type="Pfam" id="PF00801">
    <property type="entry name" value="PKD"/>
    <property type="match status" value="1"/>
</dbReference>